<evidence type="ECO:0000256" key="1">
    <source>
        <dbReference type="ARBA" id="ARBA00022574"/>
    </source>
</evidence>
<dbReference type="GO" id="GO:0032040">
    <property type="term" value="C:small-subunit processome"/>
    <property type="evidence" value="ECO:0007669"/>
    <property type="project" value="TreeGrafter"/>
</dbReference>
<evidence type="ECO:0000259" key="4">
    <source>
        <dbReference type="Pfam" id="PF04003"/>
    </source>
</evidence>
<feature type="region of interest" description="Disordered" evidence="3">
    <location>
        <begin position="106"/>
        <end position="137"/>
    </location>
</feature>
<dbReference type="GO" id="GO:0000462">
    <property type="term" value="P:maturation of SSU-rRNA from tricistronic rRNA transcript (SSU-rRNA, 5.8S rRNA, LSU-rRNA)"/>
    <property type="evidence" value="ECO:0007669"/>
    <property type="project" value="TreeGrafter"/>
</dbReference>
<evidence type="ECO:0000256" key="2">
    <source>
        <dbReference type="ARBA" id="ARBA00022737"/>
    </source>
</evidence>
<dbReference type="AlphaFoldDB" id="A0A224Z5K1"/>
<evidence type="ECO:0000313" key="5">
    <source>
        <dbReference type="EMBL" id="MAA21624.1"/>
    </source>
</evidence>
<accession>A0A224Z5K1</accession>
<organism evidence="5">
    <name type="scientific">Rhipicephalus zambeziensis</name>
    <dbReference type="NCBI Taxonomy" id="60191"/>
    <lineage>
        <taxon>Eukaryota</taxon>
        <taxon>Metazoa</taxon>
        <taxon>Ecdysozoa</taxon>
        <taxon>Arthropoda</taxon>
        <taxon>Chelicerata</taxon>
        <taxon>Arachnida</taxon>
        <taxon>Acari</taxon>
        <taxon>Parasitiformes</taxon>
        <taxon>Ixodida</taxon>
        <taxon>Ixodoidea</taxon>
        <taxon>Ixodidae</taxon>
        <taxon>Rhipicephalinae</taxon>
        <taxon>Rhipicephalus</taxon>
        <taxon>Rhipicephalus</taxon>
    </lineage>
</organism>
<dbReference type="GO" id="GO:0000028">
    <property type="term" value="P:ribosomal small subunit assembly"/>
    <property type="evidence" value="ECO:0007669"/>
    <property type="project" value="TreeGrafter"/>
</dbReference>
<evidence type="ECO:0000256" key="3">
    <source>
        <dbReference type="SAM" id="MobiDB-lite"/>
    </source>
</evidence>
<reference evidence="5" key="1">
    <citation type="journal article" date="2017" name="Parasit. Vectors">
        <title>Sialotranscriptomics of Rhipicephalus zambeziensis reveals intricate expression profiles of secretory proteins and suggests tight temporal transcriptional regulation during blood-feeding.</title>
        <authorList>
            <person name="de Castro M.H."/>
            <person name="de Klerk D."/>
            <person name="Pienaar R."/>
            <person name="Rees D.J.G."/>
            <person name="Mans B.J."/>
        </authorList>
    </citation>
    <scope>NUCLEOTIDE SEQUENCE</scope>
    <source>
        <tissue evidence="5">Salivary glands</tissue>
    </source>
</reference>
<protein>
    <submittedName>
        <fullName evidence="5">Periodic tryptophan protein 2</fullName>
    </submittedName>
</protein>
<keyword evidence="1" id="KW-0853">WD repeat</keyword>
<proteinExistence type="predicted"/>
<name>A0A224Z5K1_9ACAR</name>
<keyword evidence="2" id="KW-0677">Repeat</keyword>
<dbReference type="InterPro" id="IPR027145">
    <property type="entry name" value="PWP2"/>
</dbReference>
<feature type="domain" description="Small-subunit processome Utp12" evidence="4">
    <location>
        <begin position="2"/>
        <end position="99"/>
    </location>
</feature>
<dbReference type="Pfam" id="PF04003">
    <property type="entry name" value="Utp12"/>
    <property type="match status" value="1"/>
</dbReference>
<feature type="compositionally biased region" description="Acidic residues" evidence="3">
    <location>
        <begin position="109"/>
        <end position="137"/>
    </location>
</feature>
<dbReference type="GO" id="GO:0034388">
    <property type="term" value="C:Pwp2p-containing subcomplex of 90S preribosome"/>
    <property type="evidence" value="ECO:0007669"/>
    <property type="project" value="TreeGrafter"/>
</dbReference>
<dbReference type="EMBL" id="GFPF01010478">
    <property type="protein sequence ID" value="MAA21624.1"/>
    <property type="molecule type" value="Transcribed_RNA"/>
</dbReference>
<dbReference type="InterPro" id="IPR007148">
    <property type="entry name" value="SSU_processome_Utp12"/>
</dbReference>
<dbReference type="PANTHER" id="PTHR19858:SF0">
    <property type="entry name" value="PERIODIC TRYPTOPHAN PROTEIN 2 HOMOLOG"/>
    <property type="match status" value="1"/>
</dbReference>
<sequence length="137" mass="15596">MEVVEGIPVSEIDLVCRSLPQVYVEKLLNFVGAKLESTTHVHFYVTWVVTLLKGHGEVLKERSRNIMATLRTVTKNVGLRHTELSKVCDHNKYLLRYIETLRKFKETEGPEEGMSEGGSEDDDLDSQIDSEEELMVS</sequence>
<dbReference type="PANTHER" id="PTHR19858">
    <property type="entry name" value="WD40 REPEAT PROTEIN"/>
    <property type="match status" value="1"/>
</dbReference>